<evidence type="ECO:0008006" key="2">
    <source>
        <dbReference type="Google" id="ProtNLM"/>
    </source>
</evidence>
<name>A0A0F9KAL3_9ZZZZ</name>
<sequence length="121" mass="13535">MSVRKAVYDLLNNTSSKAYPIVAPQELTDPYMTFFLRRSPVRSQDGIALESVDLTLNIYANNFASCVTLADSMYAALENASGSLDSGNETLMVCNWVLESDDYIESLDKILITQEYNLKFT</sequence>
<evidence type="ECO:0000313" key="1">
    <source>
        <dbReference type="EMBL" id="KKM71721.1"/>
    </source>
</evidence>
<dbReference type="AlphaFoldDB" id="A0A0F9KAL3"/>
<reference evidence="1" key="1">
    <citation type="journal article" date="2015" name="Nature">
        <title>Complex archaea that bridge the gap between prokaryotes and eukaryotes.</title>
        <authorList>
            <person name="Spang A."/>
            <person name="Saw J.H."/>
            <person name="Jorgensen S.L."/>
            <person name="Zaremba-Niedzwiedzka K."/>
            <person name="Martijn J."/>
            <person name="Lind A.E."/>
            <person name="van Eijk R."/>
            <person name="Schleper C."/>
            <person name="Guy L."/>
            <person name="Ettema T.J."/>
        </authorList>
    </citation>
    <scope>NUCLEOTIDE SEQUENCE</scope>
</reference>
<gene>
    <name evidence="1" type="ORF">LCGC14_1427770</name>
</gene>
<organism evidence="1">
    <name type="scientific">marine sediment metagenome</name>
    <dbReference type="NCBI Taxonomy" id="412755"/>
    <lineage>
        <taxon>unclassified sequences</taxon>
        <taxon>metagenomes</taxon>
        <taxon>ecological metagenomes</taxon>
    </lineage>
</organism>
<dbReference type="EMBL" id="LAZR01009587">
    <property type="protein sequence ID" value="KKM71721.1"/>
    <property type="molecule type" value="Genomic_DNA"/>
</dbReference>
<comment type="caution">
    <text evidence="1">The sequence shown here is derived from an EMBL/GenBank/DDBJ whole genome shotgun (WGS) entry which is preliminary data.</text>
</comment>
<accession>A0A0F9KAL3</accession>
<proteinExistence type="predicted"/>
<protein>
    <recommendedName>
        <fullName evidence="2">DUF3168 domain-containing protein</fullName>
    </recommendedName>
</protein>